<accession>A0A8J7R336</accession>
<organism evidence="2 3">
    <name type="scientific">Tianweitania sediminis</name>
    <dbReference type="NCBI Taxonomy" id="1502156"/>
    <lineage>
        <taxon>Bacteria</taxon>
        <taxon>Pseudomonadati</taxon>
        <taxon>Pseudomonadota</taxon>
        <taxon>Alphaproteobacteria</taxon>
        <taxon>Hyphomicrobiales</taxon>
        <taxon>Phyllobacteriaceae</taxon>
        <taxon>Tianweitania</taxon>
    </lineage>
</organism>
<feature type="compositionally biased region" description="Low complexity" evidence="1">
    <location>
        <begin position="57"/>
        <end position="85"/>
    </location>
</feature>
<dbReference type="AlphaFoldDB" id="A0A8J7R336"/>
<reference evidence="2" key="1">
    <citation type="submission" date="2021-03" db="EMBL/GenBank/DDBJ databases">
        <title>Genome sequencing and assembly of Tianweitania sediminis.</title>
        <authorList>
            <person name="Chhetri G."/>
        </authorList>
    </citation>
    <scope>NUCLEOTIDE SEQUENCE</scope>
    <source>
        <strain evidence="2">Z8</strain>
    </source>
</reference>
<evidence type="ECO:0000313" key="2">
    <source>
        <dbReference type="EMBL" id="MBP0439591.1"/>
    </source>
</evidence>
<evidence type="ECO:0000256" key="1">
    <source>
        <dbReference type="SAM" id="MobiDB-lite"/>
    </source>
</evidence>
<dbReference type="Proteomes" id="UP000666240">
    <property type="component" value="Unassembled WGS sequence"/>
</dbReference>
<feature type="region of interest" description="Disordered" evidence="1">
    <location>
        <begin position="38"/>
        <end position="85"/>
    </location>
</feature>
<gene>
    <name evidence="2" type="ORF">J5Y06_13095</name>
</gene>
<sequence>MKLKALDSFYSDETKMVNDGDVFEVESDAMGKDLIKRGVARQASEDDKSGKTRVAKAESAAPAGKADGAAPGNKDAGAASQNKTK</sequence>
<keyword evidence="3" id="KW-1185">Reference proteome</keyword>
<comment type="caution">
    <text evidence="2">The sequence shown here is derived from an EMBL/GenBank/DDBJ whole genome shotgun (WGS) entry which is preliminary data.</text>
</comment>
<protein>
    <submittedName>
        <fullName evidence="2">Uncharacterized protein</fullName>
    </submittedName>
</protein>
<evidence type="ECO:0000313" key="3">
    <source>
        <dbReference type="Proteomes" id="UP000666240"/>
    </source>
</evidence>
<name>A0A8J7R336_9HYPH</name>
<proteinExistence type="predicted"/>
<dbReference type="EMBL" id="JAGIYY010000004">
    <property type="protein sequence ID" value="MBP0439591.1"/>
    <property type="molecule type" value="Genomic_DNA"/>
</dbReference>
<dbReference type="RefSeq" id="WP_209335634.1">
    <property type="nucleotide sequence ID" value="NZ_JAGIYY010000004.1"/>
</dbReference>